<name>A0A645CIX9_9ZZZZ</name>
<reference evidence="1" key="1">
    <citation type="submission" date="2019-08" db="EMBL/GenBank/DDBJ databases">
        <authorList>
            <person name="Kucharzyk K."/>
            <person name="Murdoch R.W."/>
            <person name="Higgins S."/>
            <person name="Loffler F."/>
        </authorList>
    </citation>
    <scope>NUCLEOTIDE SEQUENCE</scope>
</reference>
<proteinExistence type="predicted"/>
<gene>
    <name evidence="1" type="ORF">SDC9_123905</name>
</gene>
<comment type="caution">
    <text evidence="1">The sequence shown here is derived from an EMBL/GenBank/DDBJ whole genome shotgun (WGS) entry which is preliminary data.</text>
</comment>
<protein>
    <submittedName>
        <fullName evidence="1">Uncharacterized protein</fullName>
    </submittedName>
</protein>
<sequence>MDLQTRKIKFVQEFLGLEDEKLISRFERLIRKERKVSDSFTPMRVSDLHRRIDLSMTDSENGKLTGADDLLDEIKRW</sequence>
<dbReference type="EMBL" id="VSSQ01027586">
    <property type="protein sequence ID" value="MPM76906.1"/>
    <property type="molecule type" value="Genomic_DNA"/>
</dbReference>
<organism evidence="1">
    <name type="scientific">bioreactor metagenome</name>
    <dbReference type="NCBI Taxonomy" id="1076179"/>
    <lineage>
        <taxon>unclassified sequences</taxon>
        <taxon>metagenomes</taxon>
        <taxon>ecological metagenomes</taxon>
    </lineage>
</organism>
<accession>A0A645CIX9</accession>
<dbReference type="AlphaFoldDB" id="A0A645CIX9"/>
<evidence type="ECO:0000313" key="1">
    <source>
        <dbReference type="EMBL" id="MPM76906.1"/>
    </source>
</evidence>